<dbReference type="GO" id="GO:0016853">
    <property type="term" value="F:isomerase activity"/>
    <property type="evidence" value="ECO:0007669"/>
    <property type="project" value="UniProtKB-KW"/>
</dbReference>
<dbReference type="Proteomes" id="UP001595617">
    <property type="component" value="Unassembled WGS sequence"/>
</dbReference>
<organism evidence="9 10">
    <name type="scientific">Saccharospirillum mangrovi</name>
    <dbReference type="NCBI Taxonomy" id="2161747"/>
    <lineage>
        <taxon>Bacteria</taxon>
        <taxon>Pseudomonadati</taxon>
        <taxon>Pseudomonadota</taxon>
        <taxon>Gammaproteobacteria</taxon>
        <taxon>Oceanospirillales</taxon>
        <taxon>Saccharospirillaceae</taxon>
        <taxon>Saccharospirillum</taxon>
    </lineage>
</organism>
<sequence>MVGERPSGFNGVITVPFPGAPEHSPARLFALRLGSIEVLVTNEGASIFRILTPDAQGVVDDIVCYSPRHNQFAANAPYLGATVGRYANRILHAGFELNGQHINLVANATPHHLHGGESWHRDCWTTDIPNADRWPEIRFHRTSPAGEGGYPGTVQATVTYRLTEQGELHIDYHATTDAPTVVNLTNHAYFNLNGAFPQDLSHQWFIIHAQERTATDDEGLPTGAFAPVADSVFDLSKPTRVQDLLTPMHPDLVATNGFDQNYVFKRTNSPELITMATVVSRQTGRVLQIASTQPGMQFYTGNYLGGTPSMDDDQPYAAHQAFCCEPQHFPDTPNQPGFPPCTVTPDQPYHERIVYRFGVKAIETDGDVPTSGK</sequence>
<proteinExistence type="inferred from homology"/>
<dbReference type="CDD" id="cd09019">
    <property type="entry name" value="galactose_mutarotase_like"/>
    <property type="match status" value="1"/>
</dbReference>
<accession>A0ABV7ZZL2</accession>
<dbReference type="SUPFAM" id="SSF74650">
    <property type="entry name" value="Galactose mutarotase-like"/>
    <property type="match status" value="1"/>
</dbReference>
<dbReference type="PIRSF" id="PIRSF005096">
    <property type="entry name" value="GALM"/>
    <property type="match status" value="1"/>
</dbReference>
<comment type="pathway">
    <text evidence="2 8">Carbohydrate metabolism; hexose metabolism.</text>
</comment>
<dbReference type="InterPro" id="IPR011013">
    <property type="entry name" value="Gal_mutarotase_sf_dom"/>
</dbReference>
<gene>
    <name evidence="9" type="ORF">ACFOOG_06965</name>
</gene>
<protein>
    <recommendedName>
        <fullName evidence="5 8">Aldose 1-epimerase</fullName>
        <ecNumber evidence="4 8">5.1.3.3</ecNumber>
    </recommendedName>
</protein>
<comment type="similarity">
    <text evidence="3 8">Belongs to the aldose epimerase family.</text>
</comment>
<name>A0ABV7ZZL2_9GAMM</name>
<evidence type="ECO:0000256" key="1">
    <source>
        <dbReference type="ARBA" id="ARBA00001614"/>
    </source>
</evidence>
<dbReference type="InterPro" id="IPR015443">
    <property type="entry name" value="Aldose_1-epimerase"/>
</dbReference>
<dbReference type="PANTHER" id="PTHR10091">
    <property type="entry name" value="ALDOSE-1-EPIMERASE"/>
    <property type="match status" value="1"/>
</dbReference>
<dbReference type="Pfam" id="PF01263">
    <property type="entry name" value="Aldose_epim"/>
    <property type="match status" value="1"/>
</dbReference>
<evidence type="ECO:0000313" key="10">
    <source>
        <dbReference type="Proteomes" id="UP001595617"/>
    </source>
</evidence>
<dbReference type="RefSeq" id="WP_380694829.1">
    <property type="nucleotide sequence ID" value="NZ_JBHRYR010000002.1"/>
</dbReference>
<dbReference type="Gene3D" id="2.70.98.10">
    <property type="match status" value="1"/>
</dbReference>
<comment type="catalytic activity">
    <reaction evidence="1 8">
        <text>alpha-D-glucose = beta-D-glucose</text>
        <dbReference type="Rhea" id="RHEA:10264"/>
        <dbReference type="ChEBI" id="CHEBI:15903"/>
        <dbReference type="ChEBI" id="CHEBI:17925"/>
        <dbReference type="EC" id="5.1.3.3"/>
    </reaction>
</comment>
<dbReference type="EC" id="5.1.3.3" evidence="4 8"/>
<dbReference type="InterPro" id="IPR047215">
    <property type="entry name" value="Galactose_mutarotase-like"/>
</dbReference>
<dbReference type="InterPro" id="IPR014718">
    <property type="entry name" value="GH-type_carb-bd"/>
</dbReference>
<keyword evidence="7 8" id="KW-0119">Carbohydrate metabolism</keyword>
<comment type="caution">
    <text evidence="9">The sequence shown here is derived from an EMBL/GenBank/DDBJ whole genome shotgun (WGS) entry which is preliminary data.</text>
</comment>
<dbReference type="InterPro" id="IPR018052">
    <property type="entry name" value="Ald1_epimerase_CS"/>
</dbReference>
<evidence type="ECO:0000256" key="2">
    <source>
        <dbReference type="ARBA" id="ARBA00005028"/>
    </source>
</evidence>
<evidence type="ECO:0000256" key="5">
    <source>
        <dbReference type="ARBA" id="ARBA00014165"/>
    </source>
</evidence>
<keyword evidence="6 8" id="KW-0413">Isomerase</keyword>
<keyword evidence="10" id="KW-1185">Reference proteome</keyword>
<reference evidence="10" key="1">
    <citation type="journal article" date="2019" name="Int. J. Syst. Evol. Microbiol.">
        <title>The Global Catalogue of Microorganisms (GCM) 10K type strain sequencing project: providing services to taxonomists for standard genome sequencing and annotation.</title>
        <authorList>
            <consortium name="The Broad Institute Genomics Platform"/>
            <consortium name="The Broad Institute Genome Sequencing Center for Infectious Disease"/>
            <person name="Wu L."/>
            <person name="Ma J."/>
        </authorList>
    </citation>
    <scope>NUCLEOTIDE SEQUENCE [LARGE SCALE GENOMIC DNA]</scope>
    <source>
        <strain evidence="10">IBRC 10765</strain>
    </source>
</reference>
<evidence type="ECO:0000256" key="8">
    <source>
        <dbReference type="PIRNR" id="PIRNR005096"/>
    </source>
</evidence>
<dbReference type="PROSITE" id="PS00545">
    <property type="entry name" value="ALDOSE_1_EPIMERASE"/>
    <property type="match status" value="1"/>
</dbReference>
<evidence type="ECO:0000256" key="7">
    <source>
        <dbReference type="ARBA" id="ARBA00023277"/>
    </source>
</evidence>
<dbReference type="EMBL" id="JBHRYR010000002">
    <property type="protein sequence ID" value="MFC3852570.1"/>
    <property type="molecule type" value="Genomic_DNA"/>
</dbReference>
<evidence type="ECO:0000256" key="6">
    <source>
        <dbReference type="ARBA" id="ARBA00023235"/>
    </source>
</evidence>
<dbReference type="PANTHER" id="PTHR10091:SF0">
    <property type="entry name" value="GALACTOSE MUTAROTASE"/>
    <property type="match status" value="1"/>
</dbReference>
<evidence type="ECO:0000256" key="4">
    <source>
        <dbReference type="ARBA" id="ARBA00013185"/>
    </source>
</evidence>
<dbReference type="InterPro" id="IPR008183">
    <property type="entry name" value="Aldose_1/G6P_1-epimerase"/>
</dbReference>
<evidence type="ECO:0000313" key="9">
    <source>
        <dbReference type="EMBL" id="MFC3852570.1"/>
    </source>
</evidence>
<dbReference type="NCBIfam" id="NF008277">
    <property type="entry name" value="PRK11055.1"/>
    <property type="match status" value="1"/>
</dbReference>
<evidence type="ECO:0000256" key="3">
    <source>
        <dbReference type="ARBA" id="ARBA00006206"/>
    </source>
</evidence>